<dbReference type="EMBL" id="MT142341">
    <property type="protein sequence ID" value="QJA78532.1"/>
    <property type="molecule type" value="Genomic_DNA"/>
</dbReference>
<protein>
    <submittedName>
        <fullName evidence="1">Uncharacterized protein</fullName>
    </submittedName>
</protein>
<evidence type="ECO:0000313" key="1">
    <source>
        <dbReference type="EMBL" id="QJA52945.1"/>
    </source>
</evidence>
<gene>
    <name evidence="3" type="ORF">MM415A01058_0020</name>
    <name evidence="2" type="ORF">MM415B01809_0012</name>
    <name evidence="1" type="ORF">TM448A03090_0005</name>
</gene>
<organism evidence="1">
    <name type="scientific">viral metagenome</name>
    <dbReference type="NCBI Taxonomy" id="1070528"/>
    <lineage>
        <taxon>unclassified sequences</taxon>
        <taxon>metagenomes</taxon>
        <taxon>organismal metagenomes</taxon>
    </lineage>
</organism>
<evidence type="ECO:0000313" key="3">
    <source>
        <dbReference type="EMBL" id="QJA78532.1"/>
    </source>
</evidence>
<dbReference type="EMBL" id="MT141233">
    <property type="protein sequence ID" value="QJA56680.1"/>
    <property type="molecule type" value="Genomic_DNA"/>
</dbReference>
<evidence type="ECO:0000313" key="2">
    <source>
        <dbReference type="EMBL" id="QJA56680.1"/>
    </source>
</evidence>
<dbReference type="EMBL" id="MT144380">
    <property type="protein sequence ID" value="QJA52945.1"/>
    <property type="molecule type" value="Genomic_DNA"/>
</dbReference>
<sequence>MCEDNYRQMLEEYRGIVNELFMLILDRNEQKSIEIANLRMKIETRSHDKKVKEI</sequence>
<accession>A0A6H2A0A3</accession>
<name>A0A6H2A0A3_9ZZZZ</name>
<dbReference type="AlphaFoldDB" id="A0A6H2A0A3"/>
<proteinExistence type="predicted"/>
<reference evidence="1" key="1">
    <citation type="submission" date="2020-03" db="EMBL/GenBank/DDBJ databases">
        <title>The deep terrestrial virosphere.</title>
        <authorList>
            <person name="Holmfeldt K."/>
            <person name="Nilsson E."/>
            <person name="Simone D."/>
            <person name="Lopez-Fernandez M."/>
            <person name="Wu X."/>
            <person name="de Brujin I."/>
            <person name="Lundin D."/>
            <person name="Andersson A."/>
            <person name="Bertilsson S."/>
            <person name="Dopson M."/>
        </authorList>
    </citation>
    <scope>NUCLEOTIDE SEQUENCE</scope>
    <source>
        <strain evidence="3">MM415A01058</strain>
        <strain evidence="2">MM415B01809</strain>
        <strain evidence="1">TM448A03090</strain>
    </source>
</reference>